<dbReference type="EMBL" id="PVXN01000028">
    <property type="protein sequence ID" value="PRR73348.1"/>
    <property type="molecule type" value="Genomic_DNA"/>
</dbReference>
<feature type="chain" id="PRO_5039405892" description="peptidylprolyl isomerase" evidence="8">
    <location>
        <begin position="23"/>
        <end position="339"/>
    </location>
</feature>
<dbReference type="SUPFAM" id="SSF54534">
    <property type="entry name" value="FKBP-like"/>
    <property type="match status" value="1"/>
</dbReference>
<evidence type="ECO:0000313" key="10">
    <source>
        <dbReference type="EMBL" id="PRR73348.1"/>
    </source>
</evidence>
<evidence type="ECO:0000256" key="3">
    <source>
        <dbReference type="ARBA" id="ARBA00022729"/>
    </source>
</evidence>
<dbReference type="SUPFAM" id="SSF109998">
    <property type="entry name" value="Triger factor/SurA peptide-binding domain-like"/>
    <property type="match status" value="1"/>
</dbReference>
<feature type="coiled-coil region" evidence="7">
    <location>
        <begin position="61"/>
        <end position="132"/>
    </location>
</feature>
<proteinExistence type="predicted"/>
<evidence type="ECO:0000313" key="11">
    <source>
        <dbReference type="Proteomes" id="UP000239614"/>
    </source>
</evidence>
<evidence type="ECO:0000256" key="2">
    <source>
        <dbReference type="ARBA" id="ARBA00013194"/>
    </source>
</evidence>
<evidence type="ECO:0000256" key="6">
    <source>
        <dbReference type="PROSITE-ProRule" id="PRU00278"/>
    </source>
</evidence>
<name>A0A2T0AT04_9CLOT</name>
<dbReference type="RefSeq" id="WP_106024273.1">
    <property type="nucleotide sequence ID" value="NZ_PVXN01000028.1"/>
</dbReference>
<dbReference type="PROSITE" id="PS50198">
    <property type="entry name" value="PPIC_PPIASE_2"/>
    <property type="match status" value="1"/>
</dbReference>
<dbReference type="InterPro" id="IPR000297">
    <property type="entry name" value="PPIase_PpiC"/>
</dbReference>
<dbReference type="Gene3D" id="3.10.50.40">
    <property type="match status" value="1"/>
</dbReference>
<dbReference type="GO" id="GO:0003755">
    <property type="term" value="F:peptidyl-prolyl cis-trans isomerase activity"/>
    <property type="evidence" value="ECO:0007669"/>
    <property type="project" value="UniProtKB-KW"/>
</dbReference>
<keyword evidence="11" id="KW-1185">Reference proteome</keyword>
<dbReference type="PROSITE" id="PS51257">
    <property type="entry name" value="PROKAR_LIPOPROTEIN"/>
    <property type="match status" value="1"/>
</dbReference>
<keyword evidence="4 6" id="KW-0697">Rotamase</keyword>
<dbReference type="OrthoDB" id="14196at2"/>
<comment type="caution">
    <text evidence="10">The sequence shown here is derived from an EMBL/GenBank/DDBJ whole genome shotgun (WGS) entry which is preliminary data.</text>
</comment>
<feature type="signal peptide" evidence="8">
    <location>
        <begin position="1"/>
        <end position="22"/>
    </location>
</feature>
<dbReference type="Proteomes" id="UP000239614">
    <property type="component" value="Unassembled WGS sequence"/>
</dbReference>
<dbReference type="EC" id="5.2.1.8" evidence="2"/>
<feature type="domain" description="PpiC" evidence="9">
    <location>
        <begin position="198"/>
        <end position="289"/>
    </location>
</feature>
<keyword evidence="3 8" id="KW-0732">Signal</keyword>
<dbReference type="Gene3D" id="1.10.4030.10">
    <property type="entry name" value="Porin chaperone SurA, peptide-binding domain"/>
    <property type="match status" value="1"/>
</dbReference>
<dbReference type="InterPro" id="IPR046357">
    <property type="entry name" value="PPIase_dom_sf"/>
</dbReference>
<keyword evidence="7" id="KW-0175">Coiled coil</keyword>
<protein>
    <recommendedName>
        <fullName evidence="2">peptidylprolyl isomerase</fullName>
        <ecNumber evidence="2">5.2.1.8</ecNumber>
    </recommendedName>
</protein>
<dbReference type="PANTHER" id="PTHR47245">
    <property type="entry name" value="PEPTIDYLPROLYL ISOMERASE"/>
    <property type="match status" value="1"/>
</dbReference>
<reference evidence="10 11" key="1">
    <citation type="submission" date="2018-03" db="EMBL/GenBank/DDBJ databases">
        <title>Genome sequence of Clostridium thermopalmarium DSM 5974.</title>
        <authorList>
            <person name="Poehlein A."/>
            <person name="Daniel R."/>
        </authorList>
    </citation>
    <scope>NUCLEOTIDE SEQUENCE [LARGE SCALE GENOMIC DNA]</scope>
    <source>
        <strain evidence="10 11">DSM 5974</strain>
    </source>
</reference>
<comment type="catalytic activity">
    <reaction evidence="1">
        <text>[protein]-peptidylproline (omega=180) = [protein]-peptidylproline (omega=0)</text>
        <dbReference type="Rhea" id="RHEA:16237"/>
        <dbReference type="Rhea" id="RHEA-COMP:10747"/>
        <dbReference type="Rhea" id="RHEA-COMP:10748"/>
        <dbReference type="ChEBI" id="CHEBI:83833"/>
        <dbReference type="ChEBI" id="CHEBI:83834"/>
        <dbReference type="EC" id="5.2.1.8"/>
    </reaction>
</comment>
<dbReference type="InterPro" id="IPR050245">
    <property type="entry name" value="PrsA_foldase"/>
</dbReference>
<evidence type="ECO:0000256" key="8">
    <source>
        <dbReference type="SAM" id="SignalP"/>
    </source>
</evidence>
<evidence type="ECO:0000256" key="7">
    <source>
        <dbReference type="SAM" id="Coils"/>
    </source>
</evidence>
<evidence type="ECO:0000256" key="5">
    <source>
        <dbReference type="ARBA" id="ARBA00023235"/>
    </source>
</evidence>
<gene>
    <name evidence="10" type="primary">prsA1</name>
    <name evidence="10" type="ORF">CPAL_12330</name>
</gene>
<dbReference type="InterPro" id="IPR027304">
    <property type="entry name" value="Trigger_fact/SurA_dom_sf"/>
</dbReference>
<keyword evidence="5 6" id="KW-0413">Isomerase</keyword>
<dbReference type="AlphaFoldDB" id="A0A2T0AT04"/>
<evidence type="ECO:0000259" key="9">
    <source>
        <dbReference type="PROSITE" id="PS50198"/>
    </source>
</evidence>
<evidence type="ECO:0000256" key="1">
    <source>
        <dbReference type="ARBA" id="ARBA00000971"/>
    </source>
</evidence>
<dbReference type="NCBIfam" id="NF000809">
    <property type="entry name" value="PRK00059.1"/>
    <property type="match status" value="1"/>
</dbReference>
<sequence length="339" mass="38024">MKNIKKIIAAAAVSIFAVSAVGCNMIEKTPEAIAKMTVAKVGNKKITRGQLDSHPYLAGTLEQYKQQYGENYAQNEEVKENLKQAKLQVLNEMTAIEAIIQEAEKLKLVPSEEELKKEVDKSIADLKEAQNLKDDASYKEFLKSQGVTEEGLREILRQNVIIKKLQDEVGKNVKVTDKEMQEEYNKHKDKYPKDPEKPTKLTLAHILVSDEAQAKSIKAQLDKGADFAELAKKYGTDGTKDKGGDLGTVPVVDSGFDEDFMDAAMQLKEGEVSGVVKTQSGYHIIKVTKREDQPVKTFEEAKSEIKTTLEDKKKDEAWSKKLDEIQKNADIKTYEDRLI</sequence>
<dbReference type="PANTHER" id="PTHR47245:SF1">
    <property type="entry name" value="FOLDASE PROTEIN PRSA"/>
    <property type="match status" value="1"/>
</dbReference>
<dbReference type="Pfam" id="PF13145">
    <property type="entry name" value="Rotamase_2"/>
    <property type="match status" value="1"/>
</dbReference>
<organism evidence="10 11">
    <name type="scientific">Clostridium thermopalmarium DSM 5974</name>
    <dbReference type="NCBI Taxonomy" id="1121340"/>
    <lineage>
        <taxon>Bacteria</taxon>
        <taxon>Bacillati</taxon>
        <taxon>Bacillota</taxon>
        <taxon>Clostridia</taxon>
        <taxon>Eubacteriales</taxon>
        <taxon>Clostridiaceae</taxon>
        <taxon>Clostridium</taxon>
    </lineage>
</organism>
<accession>A0A2T0AT04</accession>
<dbReference type="Pfam" id="PF13624">
    <property type="entry name" value="SurA_N_3"/>
    <property type="match status" value="1"/>
</dbReference>
<evidence type="ECO:0000256" key="4">
    <source>
        <dbReference type="ARBA" id="ARBA00023110"/>
    </source>
</evidence>